<feature type="region of interest" description="Disordered" evidence="1">
    <location>
        <begin position="1"/>
        <end position="244"/>
    </location>
</feature>
<feature type="region of interest" description="Disordered" evidence="1">
    <location>
        <begin position="761"/>
        <end position="798"/>
    </location>
</feature>
<dbReference type="GO" id="GO:0000278">
    <property type="term" value="P:mitotic cell cycle"/>
    <property type="evidence" value="ECO:0007669"/>
    <property type="project" value="TreeGrafter"/>
</dbReference>
<proteinExistence type="predicted"/>
<dbReference type="PANTHER" id="PTHR14625:SF3">
    <property type="entry name" value="MICROCEPHALIN"/>
    <property type="match status" value="1"/>
</dbReference>
<reference evidence="3" key="1">
    <citation type="journal article" date="2020" name="Stud. Mycol.">
        <title>101 Dothideomycetes genomes: a test case for predicting lifestyles and emergence of pathogens.</title>
        <authorList>
            <person name="Haridas S."/>
            <person name="Albert R."/>
            <person name="Binder M."/>
            <person name="Bloem J."/>
            <person name="Labutti K."/>
            <person name="Salamov A."/>
            <person name="Andreopoulos B."/>
            <person name="Baker S."/>
            <person name="Barry K."/>
            <person name="Bills G."/>
            <person name="Bluhm B."/>
            <person name="Cannon C."/>
            <person name="Castanera R."/>
            <person name="Culley D."/>
            <person name="Daum C."/>
            <person name="Ezra D."/>
            <person name="Gonzalez J."/>
            <person name="Henrissat B."/>
            <person name="Kuo A."/>
            <person name="Liang C."/>
            <person name="Lipzen A."/>
            <person name="Lutzoni F."/>
            <person name="Magnuson J."/>
            <person name="Mondo S."/>
            <person name="Nolan M."/>
            <person name="Ohm R."/>
            <person name="Pangilinan J."/>
            <person name="Park H.-J."/>
            <person name="Ramirez L."/>
            <person name="Alfaro M."/>
            <person name="Sun H."/>
            <person name="Tritt A."/>
            <person name="Yoshinaga Y."/>
            <person name="Zwiers L.-H."/>
            <person name="Turgeon B."/>
            <person name="Goodwin S."/>
            <person name="Spatafora J."/>
            <person name="Crous P."/>
            <person name="Grigoriev I."/>
        </authorList>
    </citation>
    <scope>NUCLEOTIDE SEQUENCE</scope>
    <source>
        <strain evidence="3">HMLAC05119</strain>
    </source>
</reference>
<dbReference type="Gene3D" id="3.40.50.10190">
    <property type="entry name" value="BRCT domain"/>
    <property type="match status" value="1"/>
</dbReference>
<feature type="compositionally biased region" description="Low complexity" evidence="1">
    <location>
        <begin position="74"/>
        <end position="84"/>
    </location>
</feature>
<feature type="domain" description="BRCT" evidence="2">
    <location>
        <begin position="646"/>
        <end position="738"/>
    </location>
</feature>
<dbReference type="AlphaFoldDB" id="A0A6A5QEL6"/>
<protein>
    <recommendedName>
        <fullName evidence="2">BRCT domain-containing protein</fullName>
    </recommendedName>
</protein>
<dbReference type="Proteomes" id="UP000800096">
    <property type="component" value="Unassembled WGS sequence"/>
</dbReference>
<feature type="compositionally biased region" description="Low complexity" evidence="1">
    <location>
        <begin position="41"/>
        <end position="54"/>
    </location>
</feature>
<gene>
    <name evidence="3" type="ORF">BDU57DRAFT_580321</name>
</gene>
<dbReference type="InterPro" id="IPR036420">
    <property type="entry name" value="BRCT_dom_sf"/>
</dbReference>
<feature type="compositionally biased region" description="Polar residues" evidence="1">
    <location>
        <begin position="770"/>
        <end position="784"/>
    </location>
</feature>
<name>A0A6A5QEL6_AMPQU</name>
<dbReference type="OrthoDB" id="2384350at2759"/>
<accession>A0A6A5QEL6</accession>
<dbReference type="PROSITE" id="PS50172">
    <property type="entry name" value="BRCT"/>
    <property type="match status" value="1"/>
</dbReference>
<organism evidence="3 4">
    <name type="scientific">Ampelomyces quisqualis</name>
    <name type="common">Powdery mildew agent</name>
    <dbReference type="NCBI Taxonomy" id="50730"/>
    <lineage>
        <taxon>Eukaryota</taxon>
        <taxon>Fungi</taxon>
        <taxon>Dikarya</taxon>
        <taxon>Ascomycota</taxon>
        <taxon>Pezizomycotina</taxon>
        <taxon>Dothideomycetes</taxon>
        <taxon>Pleosporomycetidae</taxon>
        <taxon>Pleosporales</taxon>
        <taxon>Pleosporineae</taxon>
        <taxon>Phaeosphaeriaceae</taxon>
        <taxon>Ampelomyces</taxon>
    </lineage>
</organism>
<dbReference type="InterPro" id="IPR022047">
    <property type="entry name" value="Microcephalin-like"/>
</dbReference>
<dbReference type="InterPro" id="IPR001357">
    <property type="entry name" value="BRCT_dom"/>
</dbReference>
<keyword evidence="4" id="KW-1185">Reference proteome</keyword>
<feature type="compositionally biased region" description="Low complexity" evidence="1">
    <location>
        <begin position="138"/>
        <end position="149"/>
    </location>
</feature>
<feature type="compositionally biased region" description="Low complexity" evidence="1">
    <location>
        <begin position="170"/>
        <end position="190"/>
    </location>
</feature>
<dbReference type="EMBL" id="ML979138">
    <property type="protein sequence ID" value="KAF1913809.1"/>
    <property type="molecule type" value="Genomic_DNA"/>
</dbReference>
<evidence type="ECO:0000313" key="3">
    <source>
        <dbReference type="EMBL" id="KAF1913809.1"/>
    </source>
</evidence>
<dbReference type="PANTHER" id="PTHR14625">
    <property type="entry name" value="MICROCEPHALIN"/>
    <property type="match status" value="1"/>
</dbReference>
<sequence>MVATRRGAQKAPEAAPAPANTLSAPPKRGGRKKPVVEEAAAKPAPATTKAPRTTATKRKAQAQPEDAEMPPAKKPAANTKAARAAKVEMKAEPAPAAPKRATRGKKAAGPEAVQEPAHVTEAPKPRATRGRKASVKTAVAPQVEAPVAVEEPHAQEPPKPAARGRKAPAKKTAATKAAKAPVVKETIAVEPPKPAPRARKAAAPKPSLPPPVAASRPTRGRAAAIVAPQESPLKAPARKPTNKAAAVAKPDLAPVEELALVEESAPAKEPTPVKQPTPVEEPFSQFPGYPTTPAHILAPLSSKDALAALPGYPTTPAHILAPLSSKDALAALPDYPTTPAHIAAPMATKLALAEMPGYPTTPAHITAPVLSMSVENKEVVKDLADHVNTHVHVDAMSTSENVVEELHANSTTPSHIQAPETTDDARHEPSGILNTPKHIHAPVKKTPMSSRKALAELPIDYVETPAHAAVAVATPSTIGLSKLPADCFATPAHVSSPVIAEEGAIDKSPAECFATPAHVSSPIIAEEGAIEFDEGPHTPQQLIWGVTNQEAFDELPAYLKTPSHIAAPDSLFDPMDIDNELPVTDTVIAQPMPKLQLAPVQLSASRPVLEMASPKKSALRSPQKFEAKTPKKAVTWDDKEESELFMYGGPLQGLTFFVDITSHGKPHNYVFASLLEDLGAKTVQEWQTGISHVLFKDGSLQTLEKVIASKGAVKCVNLGWASACEEQKKRVDEGPYLVDLSVAMPSSPLPTTAMNAFTPARTPSKYALPPSSQCKDIPTTPTSSEFDHSINDDDDDDKENSDVGLFFKGVMGVKNDRPRTCPSKKPMLFSRSAMKTPSKLNFLANSPVKPFSTGKKRTLESSSLGFSLSAPPKKLRLI</sequence>
<evidence type="ECO:0000256" key="1">
    <source>
        <dbReference type="SAM" id="MobiDB-lite"/>
    </source>
</evidence>
<evidence type="ECO:0000259" key="2">
    <source>
        <dbReference type="PROSITE" id="PS50172"/>
    </source>
</evidence>
<evidence type="ECO:0000313" key="4">
    <source>
        <dbReference type="Proteomes" id="UP000800096"/>
    </source>
</evidence>
<dbReference type="CDD" id="cd17716">
    <property type="entry name" value="BRCT_microcephalin_rpt1"/>
    <property type="match status" value="1"/>
</dbReference>
<dbReference type="SUPFAM" id="SSF52113">
    <property type="entry name" value="BRCT domain"/>
    <property type="match status" value="1"/>
</dbReference>